<organism evidence="5 6">
    <name type="scientific">Halarchaeum acidiphilum MH1-52-1</name>
    <dbReference type="NCBI Taxonomy" id="1261545"/>
    <lineage>
        <taxon>Archaea</taxon>
        <taxon>Methanobacteriati</taxon>
        <taxon>Methanobacteriota</taxon>
        <taxon>Stenosarchaea group</taxon>
        <taxon>Halobacteria</taxon>
        <taxon>Halobacteriales</taxon>
        <taxon>Halobacteriaceae</taxon>
    </lineage>
</organism>
<dbReference type="PANTHER" id="PTHR30502">
    <property type="entry name" value="2-KETO-3-DEOXY-L-RHAMNONATE ALDOLASE"/>
    <property type="match status" value="1"/>
</dbReference>
<proteinExistence type="inferred from homology"/>
<dbReference type="InterPro" id="IPR050251">
    <property type="entry name" value="HpcH-HpaI_aldolase"/>
</dbReference>
<dbReference type="OrthoDB" id="142679at2157"/>
<evidence type="ECO:0000256" key="1">
    <source>
        <dbReference type="ARBA" id="ARBA00005568"/>
    </source>
</evidence>
<comment type="caution">
    <text evidence="5">The sequence shown here is derived from an EMBL/GenBank/DDBJ whole genome shotgun (WGS) entry which is preliminary data.</text>
</comment>
<dbReference type="AlphaFoldDB" id="U2YRL4"/>
<keyword evidence="3" id="KW-0456">Lyase</keyword>
<dbReference type="InterPro" id="IPR040442">
    <property type="entry name" value="Pyrv_kinase-like_dom_sf"/>
</dbReference>
<dbReference type="InterPro" id="IPR005000">
    <property type="entry name" value="Aldolase/citrate-lyase_domain"/>
</dbReference>
<evidence type="ECO:0000313" key="5">
    <source>
        <dbReference type="EMBL" id="GAD51640.1"/>
    </source>
</evidence>
<dbReference type="RefSeq" id="WP_021779662.1">
    <property type="nucleotide sequence ID" value="NZ_BATA01000005.1"/>
</dbReference>
<comment type="similarity">
    <text evidence="1">Belongs to the HpcH/HpaI aldolase family.</text>
</comment>
<dbReference type="PANTHER" id="PTHR30502:SF0">
    <property type="entry name" value="PHOSPHOENOLPYRUVATE CARBOXYLASE FAMILY PROTEIN"/>
    <property type="match status" value="1"/>
</dbReference>
<dbReference type="InterPro" id="IPR015813">
    <property type="entry name" value="Pyrv/PenolPyrv_kinase-like_dom"/>
</dbReference>
<dbReference type="EMBL" id="BATA01000005">
    <property type="protein sequence ID" value="GAD51640.1"/>
    <property type="molecule type" value="Genomic_DNA"/>
</dbReference>
<feature type="domain" description="HpcH/HpaI aldolase/citrate lyase" evidence="4">
    <location>
        <begin position="27"/>
        <end position="244"/>
    </location>
</feature>
<name>U2YRL4_9EURY</name>
<dbReference type="GO" id="GO:0005737">
    <property type="term" value="C:cytoplasm"/>
    <property type="evidence" value="ECO:0007669"/>
    <property type="project" value="TreeGrafter"/>
</dbReference>
<dbReference type="Gene3D" id="3.20.20.60">
    <property type="entry name" value="Phosphoenolpyruvate-binding domains"/>
    <property type="match status" value="1"/>
</dbReference>
<dbReference type="Pfam" id="PF03328">
    <property type="entry name" value="HpcH_HpaI"/>
    <property type="match status" value="1"/>
</dbReference>
<accession>U2YRL4</accession>
<sequence>MDPRHNDLRRTLADGDPAFGVLDNTYSPAVVEVVGELGFDFVWIDLEHGGPSPWDADALSGLLRAAELTDTELLVRVPEANPAMVRKALDAGVRNLFLSRVETAAEVRDAVAAANFEYDDGPGERGLGGPRAARYGHADDYVGTEDEEVLVGVTIETAEAVENIDEILSVPELGFVFLGPNDLSVAYGSPGDLDDPEVEAAVETVREAAIERDVTVGGLTFGMDDAVAKVDDGYQLLHVGSTLGAVSGQFSGWREEYEDAKR</sequence>
<dbReference type="SUPFAM" id="SSF51621">
    <property type="entry name" value="Phosphoenolpyruvate/pyruvate domain"/>
    <property type="match status" value="1"/>
</dbReference>
<reference evidence="5 6" key="1">
    <citation type="submission" date="2013-09" db="EMBL/GenBank/DDBJ databases">
        <title>Whole genome sequencing of Halarchaeum acidiphilum strain MH1-52-1.</title>
        <authorList>
            <person name="Shimane Y."/>
            <person name="Minegishi H."/>
            <person name="Nishi S."/>
            <person name="Echigo A."/>
            <person name="Shuto A."/>
            <person name="Konishi M."/>
            <person name="Ito T."/>
            <person name="Ohkuma M."/>
            <person name="Ohta Y."/>
            <person name="Nagano Y."/>
            <person name="Tsubouchi T."/>
            <person name="Mori K."/>
            <person name="Usui K."/>
            <person name="Kamekura M."/>
            <person name="Usami R."/>
            <person name="Takaki Y."/>
            <person name="Hatada Y."/>
        </authorList>
    </citation>
    <scope>NUCLEOTIDE SEQUENCE [LARGE SCALE GENOMIC DNA]</scope>
    <source>
        <strain evidence="5 6">JCM 16109</strain>
    </source>
</reference>
<evidence type="ECO:0000256" key="3">
    <source>
        <dbReference type="ARBA" id="ARBA00023239"/>
    </source>
</evidence>
<dbReference type="GO" id="GO:0016832">
    <property type="term" value="F:aldehyde-lyase activity"/>
    <property type="evidence" value="ECO:0007669"/>
    <property type="project" value="TreeGrafter"/>
</dbReference>
<keyword evidence="2" id="KW-0479">Metal-binding</keyword>
<dbReference type="Proteomes" id="UP000016986">
    <property type="component" value="Unassembled WGS sequence"/>
</dbReference>
<keyword evidence="6" id="KW-1185">Reference proteome</keyword>
<dbReference type="eggNOG" id="arCOG04974">
    <property type="taxonomic scope" value="Archaea"/>
</dbReference>
<evidence type="ECO:0000313" key="6">
    <source>
        <dbReference type="Proteomes" id="UP000016986"/>
    </source>
</evidence>
<gene>
    <name evidence="5" type="ORF">MBEHAL_0400</name>
</gene>
<evidence type="ECO:0000259" key="4">
    <source>
        <dbReference type="Pfam" id="PF03328"/>
    </source>
</evidence>
<protein>
    <submittedName>
        <fullName evidence="5">2,4-dihydroxyhept-2-ene-1,7-dioic acid aldolase</fullName>
    </submittedName>
</protein>
<dbReference type="GO" id="GO:0046872">
    <property type="term" value="F:metal ion binding"/>
    <property type="evidence" value="ECO:0007669"/>
    <property type="project" value="UniProtKB-KW"/>
</dbReference>
<evidence type="ECO:0000256" key="2">
    <source>
        <dbReference type="ARBA" id="ARBA00022723"/>
    </source>
</evidence>